<evidence type="ECO:0000313" key="3">
    <source>
        <dbReference type="Proteomes" id="UP000298030"/>
    </source>
</evidence>
<organism evidence="2 3">
    <name type="scientific">Coprinellus micaceus</name>
    <name type="common">Glistening ink-cap mushroom</name>
    <name type="synonym">Coprinus micaceus</name>
    <dbReference type="NCBI Taxonomy" id="71717"/>
    <lineage>
        <taxon>Eukaryota</taxon>
        <taxon>Fungi</taxon>
        <taxon>Dikarya</taxon>
        <taxon>Basidiomycota</taxon>
        <taxon>Agaricomycotina</taxon>
        <taxon>Agaricomycetes</taxon>
        <taxon>Agaricomycetidae</taxon>
        <taxon>Agaricales</taxon>
        <taxon>Agaricineae</taxon>
        <taxon>Psathyrellaceae</taxon>
        <taxon>Coprinellus</taxon>
    </lineage>
</organism>
<comment type="caution">
    <text evidence="2">The sequence shown here is derived from an EMBL/GenBank/DDBJ whole genome shotgun (WGS) entry which is preliminary data.</text>
</comment>
<evidence type="ECO:0000256" key="1">
    <source>
        <dbReference type="SAM" id="MobiDB-lite"/>
    </source>
</evidence>
<evidence type="ECO:0000313" key="2">
    <source>
        <dbReference type="EMBL" id="TEB30463.1"/>
    </source>
</evidence>
<dbReference type="AlphaFoldDB" id="A0A4Y7T8I0"/>
<reference evidence="2 3" key="1">
    <citation type="journal article" date="2019" name="Nat. Ecol. Evol.">
        <title>Megaphylogeny resolves global patterns of mushroom evolution.</title>
        <authorList>
            <person name="Varga T."/>
            <person name="Krizsan K."/>
            <person name="Foldi C."/>
            <person name="Dima B."/>
            <person name="Sanchez-Garcia M."/>
            <person name="Sanchez-Ramirez S."/>
            <person name="Szollosi G.J."/>
            <person name="Szarkandi J.G."/>
            <person name="Papp V."/>
            <person name="Albert L."/>
            <person name="Andreopoulos W."/>
            <person name="Angelini C."/>
            <person name="Antonin V."/>
            <person name="Barry K.W."/>
            <person name="Bougher N.L."/>
            <person name="Buchanan P."/>
            <person name="Buyck B."/>
            <person name="Bense V."/>
            <person name="Catcheside P."/>
            <person name="Chovatia M."/>
            <person name="Cooper J."/>
            <person name="Damon W."/>
            <person name="Desjardin D."/>
            <person name="Finy P."/>
            <person name="Geml J."/>
            <person name="Haridas S."/>
            <person name="Hughes K."/>
            <person name="Justo A."/>
            <person name="Karasinski D."/>
            <person name="Kautmanova I."/>
            <person name="Kiss B."/>
            <person name="Kocsube S."/>
            <person name="Kotiranta H."/>
            <person name="LaButti K.M."/>
            <person name="Lechner B.E."/>
            <person name="Liimatainen K."/>
            <person name="Lipzen A."/>
            <person name="Lukacs Z."/>
            <person name="Mihaltcheva S."/>
            <person name="Morgado L.N."/>
            <person name="Niskanen T."/>
            <person name="Noordeloos M.E."/>
            <person name="Ohm R.A."/>
            <person name="Ortiz-Santana B."/>
            <person name="Ovrebo C."/>
            <person name="Racz N."/>
            <person name="Riley R."/>
            <person name="Savchenko A."/>
            <person name="Shiryaev A."/>
            <person name="Soop K."/>
            <person name="Spirin V."/>
            <person name="Szebenyi C."/>
            <person name="Tomsovsky M."/>
            <person name="Tulloss R.E."/>
            <person name="Uehling J."/>
            <person name="Grigoriev I.V."/>
            <person name="Vagvolgyi C."/>
            <person name="Papp T."/>
            <person name="Martin F.M."/>
            <person name="Miettinen O."/>
            <person name="Hibbett D.S."/>
            <person name="Nagy L.G."/>
        </authorList>
    </citation>
    <scope>NUCLEOTIDE SEQUENCE [LARGE SCALE GENOMIC DNA]</scope>
    <source>
        <strain evidence="2 3">FP101781</strain>
    </source>
</reference>
<sequence length="76" mass="8801">MTFRLWHLRRRCELDMLTHTDPLTSLTHPRSPPRWNRRRPLDPAGAPSRQATLAMYALLPFPVPLCSDLDPTLGRL</sequence>
<proteinExistence type="predicted"/>
<feature type="region of interest" description="Disordered" evidence="1">
    <location>
        <begin position="21"/>
        <end position="46"/>
    </location>
</feature>
<feature type="non-terminal residue" evidence="2">
    <location>
        <position position="76"/>
    </location>
</feature>
<protein>
    <submittedName>
        <fullName evidence="2">Uncharacterized protein</fullName>
    </submittedName>
</protein>
<dbReference type="EMBL" id="QPFP01000023">
    <property type="protein sequence ID" value="TEB30463.1"/>
    <property type="molecule type" value="Genomic_DNA"/>
</dbReference>
<dbReference type="Proteomes" id="UP000298030">
    <property type="component" value="Unassembled WGS sequence"/>
</dbReference>
<name>A0A4Y7T8I0_COPMI</name>
<accession>A0A4Y7T8I0</accession>
<keyword evidence="3" id="KW-1185">Reference proteome</keyword>
<gene>
    <name evidence="2" type="ORF">FA13DRAFT_1733768</name>
</gene>